<keyword evidence="4" id="KW-1185">Reference proteome</keyword>
<keyword evidence="2" id="KW-0812">Transmembrane</keyword>
<dbReference type="Proteomes" id="UP001499990">
    <property type="component" value="Unassembled WGS sequence"/>
</dbReference>
<protein>
    <recommendedName>
        <fullName evidence="5">TIGR04222 domain-containing membrane protein</fullName>
    </recommendedName>
</protein>
<feature type="compositionally biased region" description="Gly residues" evidence="1">
    <location>
        <begin position="96"/>
        <end position="105"/>
    </location>
</feature>
<evidence type="ECO:0000313" key="3">
    <source>
        <dbReference type="EMBL" id="GAA3373581.1"/>
    </source>
</evidence>
<evidence type="ECO:0000313" key="4">
    <source>
        <dbReference type="Proteomes" id="UP001499990"/>
    </source>
</evidence>
<dbReference type="EMBL" id="BAAAYL010000001">
    <property type="protein sequence ID" value="GAA3373581.1"/>
    <property type="molecule type" value="Genomic_DNA"/>
</dbReference>
<evidence type="ECO:0008006" key="5">
    <source>
        <dbReference type="Google" id="ProtNLM"/>
    </source>
</evidence>
<comment type="caution">
    <text evidence="3">The sequence shown here is derived from an EMBL/GenBank/DDBJ whole genome shotgun (WGS) entry which is preliminary data.</text>
</comment>
<proteinExistence type="predicted"/>
<evidence type="ECO:0000256" key="2">
    <source>
        <dbReference type="SAM" id="Phobius"/>
    </source>
</evidence>
<sequence>MAVILRKALDFLKCALRYVPHGDPPVTEQRGMKIMGDAPVAVVLVVLGAVCLVGAVLRVASWFSGGGDGTSSSGGSWWAGDGGSSSSSSSCSSSSCGGGCGGGGD</sequence>
<accession>A0ABP6SD25</accession>
<keyword evidence="2" id="KW-1133">Transmembrane helix</keyword>
<organism evidence="3 4">
    <name type="scientific">Streptomyces sannanensis</name>
    <dbReference type="NCBI Taxonomy" id="285536"/>
    <lineage>
        <taxon>Bacteria</taxon>
        <taxon>Bacillati</taxon>
        <taxon>Actinomycetota</taxon>
        <taxon>Actinomycetes</taxon>
        <taxon>Kitasatosporales</taxon>
        <taxon>Streptomycetaceae</taxon>
        <taxon>Streptomyces</taxon>
    </lineage>
</organism>
<feature type="compositionally biased region" description="Low complexity" evidence="1">
    <location>
        <begin position="70"/>
        <end position="95"/>
    </location>
</feature>
<feature type="region of interest" description="Disordered" evidence="1">
    <location>
        <begin position="64"/>
        <end position="105"/>
    </location>
</feature>
<reference evidence="4" key="1">
    <citation type="journal article" date="2019" name="Int. J. Syst. Evol. Microbiol.">
        <title>The Global Catalogue of Microorganisms (GCM) 10K type strain sequencing project: providing services to taxonomists for standard genome sequencing and annotation.</title>
        <authorList>
            <consortium name="The Broad Institute Genomics Platform"/>
            <consortium name="The Broad Institute Genome Sequencing Center for Infectious Disease"/>
            <person name="Wu L."/>
            <person name="Ma J."/>
        </authorList>
    </citation>
    <scope>NUCLEOTIDE SEQUENCE [LARGE SCALE GENOMIC DNA]</scope>
    <source>
        <strain evidence="4">JCM 9651</strain>
    </source>
</reference>
<feature type="transmembrane region" description="Helical" evidence="2">
    <location>
        <begin position="40"/>
        <end position="63"/>
    </location>
</feature>
<evidence type="ECO:0000256" key="1">
    <source>
        <dbReference type="SAM" id="MobiDB-lite"/>
    </source>
</evidence>
<keyword evidence="2" id="KW-0472">Membrane</keyword>
<gene>
    <name evidence="3" type="ORF">GCM10020367_34080</name>
</gene>
<name>A0ABP6SD25_9ACTN</name>